<dbReference type="PANTHER" id="PTHR46652">
    <property type="entry name" value="LEUCINE-RICH REPEAT AND IQ DOMAIN-CONTAINING PROTEIN 1-RELATED"/>
    <property type="match status" value="1"/>
</dbReference>
<dbReference type="Gene3D" id="3.80.10.10">
    <property type="entry name" value="Ribonuclease Inhibitor"/>
    <property type="match status" value="3"/>
</dbReference>
<dbReference type="InterPro" id="IPR025875">
    <property type="entry name" value="Leu-rich_rpt_4"/>
</dbReference>
<reference evidence="3" key="1">
    <citation type="submission" date="2023-06" db="EMBL/GenBank/DDBJ databases">
        <title>Genomic of Parafulvivirga corallium.</title>
        <authorList>
            <person name="Wang G."/>
        </authorList>
    </citation>
    <scope>NUCLEOTIDE SEQUENCE</scope>
    <source>
        <strain evidence="3">BMA10</strain>
    </source>
</reference>
<dbReference type="InterPro" id="IPR001611">
    <property type="entry name" value="Leu-rich_rpt"/>
</dbReference>
<dbReference type="Pfam" id="PF12799">
    <property type="entry name" value="LRR_4"/>
    <property type="match status" value="2"/>
</dbReference>
<gene>
    <name evidence="3" type="ORF">QQ008_16770</name>
</gene>
<dbReference type="Proteomes" id="UP001172082">
    <property type="component" value="Unassembled WGS sequence"/>
</dbReference>
<keyword evidence="1" id="KW-0433">Leucine-rich repeat</keyword>
<accession>A0ABT8KQL4</accession>
<dbReference type="SUPFAM" id="SSF52058">
    <property type="entry name" value="L domain-like"/>
    <property type="match status" value="3"/>
</dbReference>
<organism evidence="3 4">
    <name type="scientific">Splendidivirga corallicola</name>
    <dbReference type="NCBI Taxonomy" id="3051826"/>
    <lineage>
        <taxon>Bacteria</taxon>
        <taxon>Pseudomonadati</taxon>
        <taxon>Bacteroidota</taxon>
        <taxon>Cytophagia</taxon>
        <taxon>Cytophagales</taxon>
        <taxon>Splendidivirgaceae</taxon>
        <taxon>Splendidivirga</taxon>
    </lineage>
</organism>
<evidence type="ECO:0000256" key="1">
    <source>
        <dbReference type="ARBA" id="ARBA00022614"/>
    </source>
</evidence>
<dbReference type="InterPro" id="IPR032675">
    <property type="entry name" value="LRR_dom_sf"/>
</dbReference>
<dbReference type="InterPro" id="IPR050836">
    <property type="entry name" value="SDS22/Internalin_LRR"/>
</dbReference>
<dbReference type="EMBL" id="JAUJEA010000006">
    <property type="protein sequence ID" value="MDN5203044.1"/>
    <property type="molecule type" value="Genomic_DNA"/>
</dbReference>
<keyword evidence="2" id="KW-0677">Repeat</keyword>
<sequence length="812" mass="92567">MRRLPLFVLFVIVLILPSRVLSQDTLSNEVLEEHKQRVQQLISFLGFAMNTIGDKDTPVKEKEVIITQSYLKAFKDDKVQVEDDLDENREVVTNKDVQAYLKDIDFFFKHVKFELNVEDISHYVNEAGGLFFKVTLSRNLQGTTVEDKELNNSQKRYIEINFDEENQDLKIVSIYTTKLSREEELTNWWQNLSYEWGAIFKREIELLGDPEMSDLKKMTTIESLDISNNQYITNLEPLSELTDLLELNISNTKIADIAPLRNLTKLETLDCSNTAVSDLEPLKYAINIRDLSLNNTLIKDVEILRNFRVLETLALNDVEISTLEPIGQLSTIRQLEISGNALSSLDDIIDLNGLETLDLSKSTIGDLGFVKNFENLHTINFSSTNIRALDPLSDLGYLKIVQANNTGINNLEALGNLSALEKIYCDNSSVSEEHANEFMASHPGILVVYHSEDLNSWWQGLRKHWKDIFSNYEDLSSVPTKEELASLSKLEQIDVSNNQYISSLEPLRIFYNLKELRLSHVAVNDLDPLRDLKNLEVLECSNTAISGVEALSNLRKLRVVKINATLVSDIDPLINLNSLELLDCDLTKVEEEDVKLFIETHPNCLVIYKSEELEAWWFNLSGEWENIFKKELNFNGSPNAEQLHQVFNLRKLEINGNSSIDDLMPLRKLVFLKELKITNSRITRLEPLSELKNLETLTLAQGPIDDLEPLKNLHKLKYLDISNTPLSDLSTAGALKELKTLKCSGTQIRSLKGLSGLEQLELLECHNTGISSLTAIEKLFNLKTLICYNTRLSARKVEKFKMANPECEVTFY</sequence>
<evidence type="ECO:0000256" key="2">
    <source>
        <dbReference type="ARBA" id="ARBA00022737"/>
    </source>
</evidence>
<dbReference type="PROSITE" id="PS51450">
    <property type="entry name" value="LRR"/>
    <property type="match status" value="3"/>
</dbReference>
<protein>
    <submittedName>
        <fullName evidence="3">Leucine-rich repeat domain-containing protein</fullName>
    </submittedName>
</protein>
<name>A0ABT8KQL4_9BACT</name>
<dbReference type="RefSeq" id="WP_346753066.1">
    <property type="nucleotide sequence ID" value="NZ_JAUJEA010000006.1"/>
</dbReference>
<dbReference type="PANTHER" id="PTHR46652:SF3">
    <property type="entry name" value="LEUCINE-RICH REPEAT-CONTAINING PROTEIN 9"/>
    <property type="match status" value="1"/>
</dbReference>
<comment type="caution">
    <text evidence="3">The sequence shown here is derived from an EMBL/GenBank/DDBJ whole genome shotgun (WGS) entry which is preliminary data.</text>
</comment>
<evidence type="ECO:0000313" key="3">
    <source>
        <dbReference type="EMBL" id="MDN5203044.1"/>
    </source>
</evidence>
<evidence type="ECO:0000313" key="4">
    <source>
        <dbReference type="Proteomes" id="UP001172082"/>
    </source>
</evidence>
<proteinExistence type="predicted"/>
<dbReference type="SMART" id="SM00365">
    <property type="entry name" value="LRR_SD22"/>
    <property type="match status" value="9"/>
</dbReference>
<keyword evidence="4" id="KW-1185">Reference proteome</keyword>